<dbReference type="EMBL" id="LAZR01048073">
    <property type="protein sequence ID" value="KKK92756.1"/>
    <property type="molecule type" value="Genomic_DNA"/>
</dbReference>
<dbReference type="Gene3D" id="3.20.20.80">
    <property type="entry name" value="Glycosidases"/>
    <property type="match status" value="1"/>
</dbReference>
<dbReference type="InterPro" id="IPR057739">
    <property type="entry name" value="Glyco_hydro_29_N"/>
</dbReference>
<dbReference type="GO" id="GO:0005764">
    <property type="term" value="C:lysosome"/>
    <property type="evidence" value="ECO:0007669"/>
    <property type="project" value="TreeGrafter"/>
</dbReference>
<dbReference type="GO" id="GO:0006004">
    <property type="term" value="P:fucose metabolic process"/>
    <property type="evidence" value="ECO:0007669"/>
    <property type="project" value="TreeGrafter"/>
</dbReference>
<dbReference type="AlphaFoldDB" id="A0A0F9C7V7"/>
<keyword evidence="4" id="KW-0378">Hydrolase</keyword>
<dbReference type="EC" id="3.2.1.51" evidence="2"/>
<protein>
    <recommendedName>
        <fullName evidence="2">alpha-L-fucosidase</fullName>
        <ecNumber evidence="2">3.2.1.51</ecNumber>
    </recommendedName>
</protein>
<evidence type="ECO:0000256" key="2">
    <source>
        <dbReference type="ARBA" id="ARBA00012662"/>
    </source>
</evidence>
<proteinExistence type="inferred from homology"/>
<organism evidence="7">
    <name type="scientific">marine sediment metagenome</name>
    <dbReference type="NCBI Taxonomy" id="412755"/>
    <lineage>
        <taxon>unclassified sequences</taxon>
        <taxon>metagenomes</taxon>
        <taxon>ecological metagenomes</taxon>
    </lineage>
</organism>
<evidence type="ECO:0000256" key="4">
    <source>
        <dbReference type="ARBA" id="ARBA00022801"/>
    </source>
</evidence>
<dbReference type="GO" id="GO:0004560">
    <property type="term" value="F:alpha-L-fucosidase activity"/>
    <property type="evidence" value="ECO:0007669"/>
    <property type="project" value="InterPro"/>
</dbReference>
<keyword evidence="3" id="KW-0732">Signal</keyword>
<dbReference type="SUPFAM" id="SSF51445">
    <property type="entry name" value="(Trans)glycosidases"/>
    <property type="match status" value="1"/>
</dbReference>
<evidence type="ECO:0000313" key="7">
    <source>
        <dbReference type="EMBL" id="KKK92756.1"/>
    </source>
</evidence>
<name>A0A0F9C7V7_9ZZZZ</name>
<accession>A0A0F9C7V7</accession>
<dbReference type="GO" id="GO:0016139">
    <property type="term" value="P:glycoside catabolic process"/>
    <property type="evidence" value="ECO:0007669"/>
    <property type="project" value="TreeGrafter"/>
</dbReference>
<keyword evidence="5" id="KW-0326">Glycosidase</keyword>
<feature type="non-terminal residue" evidence="7">
    <location>
        <position position="171"/>
    </location>
</feature>
<sequence>MLFAQRSRRRVGVLLLACLVGGWFLAVAAKTADAALPGETKQAMDKRMAWWREAKFGMFIHWGLYAIPAGEWKGRKVSGIGEWIMDRGNISKEEYAPLQKQFNPVKFDAKAWVALAKRAGMKYIVITSKHHDGFCLFDSKLTDYDIMGTPFQRDLLKELSDECHKQGIRMC</sequence>
<dbReference type="InterPro" id="IPR017853">
    <property type="entry name" value="GH"/>
</dbReference>
<gene>
    <name evidence="7" type="ORF">LCGC14_2699740</name>
</gene>
<evidence type="ECO:0000256" key="1">
    <source>
        <dbReference type="ARBA" id="ARBA00007951"/>
    </source>
</evidence>
<evidence type="ECO:0000256" key="3">
    <source>
        <dbReference type="ARBA" id="ARBA00022729"/>
    </source>
</evidence>
<dbReference type="PANTHER" id="PTHR10030">
    <property type="entry name" value="ALPHA-L-FUCOSIDASE"/>
    <property type="match status" value="1"/>
</dbReference>
<comment type="similarity">
    <text evidence="1">Belongs to the glycosyl hydrolase 29 family.</text>
</comment>
<dbReference type="PANTHER" id="PTHR10030:SF37">
    <property type="entry name" value="ALPHA-L-FUCOSIDASE-RELATED"/>
    <property type="match status" value="1"/>
</dbReference>
<dbReference type="SMART" id="SM00812">
    <property type="entry name" value="Alpha_L_fucos"/>
    <property type="match status" value="1"/>
</dbReference>
<dbReference type="Pfam" id="PF01120">
    <property type="entry name" value="Alpha_L_fucos"/>
    <property type="match status" value="1"/>
</dbReference>
<feature type="domain" description="Glycoside hydrolase family 29 N-terminal" evidence="6">
    <location>
        <begin position="41"/>
        <end position="170"/>
    </location>
</feature>
<comment type="caution">
    <text evidence="7">The sequence shown here is derived from an EMBL/GenBank/DDBJ whole genome shotgun (WGS) entry which is preliminary data.</text>
</comment>
<dbReference type="InterPro" id="IPR000933">
    <property type="entry name" value="Glyco_hydro_29"/>
</dbReference>
<evidence type="ECO:0000259" key="6">
    <source>
        <dbReference type="Pfam" id="PF01120"/>
    </source>
</evidence>
<evidence type="ECO:0000256" key="5">
    <source>
        <dbReference type="ARBA" id="ARBA00023295"/>
    </source>
</evidence>
<reference evidence="7" key="1">
    <citation type="journal article" date="2015" name="Nature">
        <title>Complex archaea that bridge the gap between prokaryotes and eukaryotes.</title>
        <authorList>
            <person name="Spang A."/>
            <person name="Saw J.H."/>
            <person name="Jorgensen S.L."/>
            <person name="Zaremba-Niedzwiedzka K."/>
            <person name="Martijn J."/>
            <person name="Lind A.E."/>
            <person name="van Eijk R."/>
            <person name="Schleper C."/>
            <person name="Guy L."/>
            <person name="Ettema T.J."/>
        </authorList>
    </citation>
    <scope>NUCLEOTIDE SEQUENCE</scope>
</reference>